<gene>
    <name evidence="10" type="ORF">PISL3812_04170</name>
</gene>
<dbReference type="InterPro" id="IPR045864">
    <property type="entry name" value="aa-tRNA-synth_II/BPL/LPL"/>
</dbReference>
<evidence type="ECO:0000256" key="2">
    <source>
        <dbReference type="ARBA" id="ARBA00022490"/>
    </source>
</evidence>
<dbReference type="AlphaFoldDB" id="A0A0U1LUR9"/>
<keyword evidence="2" id="KW-0963">Cytoplasm</keyword>
<accession>A0A0U1LUR9</accession>
<evidence type="ECO:0000256" key="5">
    <source>
        <dbReference type="ARBA" id="ARBA00022840"/>
    </source>
</evidence>
<dbReference type="Gene3D" id="3.30.930.10">
    <property type="entry name" value="Bira Bifunctional Protein, Domain 2"/>
    <property type="match status" value="1"/>
</dbReference>
<dbReference type="Gene3D" id="3.40.50.800">
    <property type="entry name" value="Anticodon-binding domain"/>
    <property type="match status" value="1"/>
</dbReference>
<evidence type="ECO:0000256" key="7">
    <source>
        <dbReference type="ARBA" id="ARBA00023146"/>
    </source>
</evidence>
<reference evidence="10 11" key="1">
    <citation type="submission" date="2015-04" db="EMBL/GenBank/DDBJ databases">
        <authorList>
            <person name="Syromyatnikov M.Y."/>
            <person name="Popov V.N."/>
        </authorList>
    </citation>
    <scope>NUCLEOTIDE SEQUENCE [LARGE SCALE GENOMIC DNA]</scope>
    <source>
        <strain evidence="10">WF-38-12</strain>
    </source>
</reference>
<dbReference type="EMBL" id="CVMT01000003">
    <property type="protein sequence ID" value="CRG87154.1"/>
    <property type="molecule type" value="Genomic_DNA"/>
</dbReference>
<keyword evidence="8" id="KW-1133">Transmembrane helix</keyword>
<dbReference type="OrthoDB" id="57698at2759"/>
<evidence type="ECO:0000256" key="8">
    <source>
        <dbReference type="SAM" id="Phobius"/>
    </source>
</evidence>
<evidence type="ECO:0000256" key="3">
    <source>
        <dbReference type="ARBA" id="ARBA00022598"/>
    </source>
</evidence>
<dbReference type="FunFam" id="3.40.50.800:FF:000004">
    <property type="entry name" value="Glycine--tRNA ligase 2"/>
    <property type="match status" value="1"/>
</dbReference>
<dbReference type="CDD" id="cd00858">
    <property type="entry name" value="GlyRS_anticodon"/>
    <property type="match status" value="1"/>
</dbReference>
<dbReference type="GO" id="GO:0070150">
    <property type="term" value="P:mitochondrial glycyl-tRNA aminoacylation"/>
    <property type="evidence" value="ECO:0007669"/>
    <property type="project" value="TreeGrafter"/>
</dbReference>
<protein>
    <submittedName>
        <fullName evidence="10">Glycyl-tRNA synthetase</fullName>
    </submittedName>
</protein>
<evidence type="ECO:0000256" key="6">
    <source>
        <dbReference type="ARBA" id="ARBA00022917"/>
    </source>
</evidence>
<dbReference type="Pfam" id="PF03129">
    <property type="entry name" value="HGTP_anticodon"/>
    <property type="match status" value="1"/>
</dbReference>
<keyword evidence="8" id="KW-0472">Membrane</keyword>
<proteinExistence type="predicted"/>
<dbReference type="GO" id="GO:0005524">
    <property type="term" value="F:ATP binding"/>
    <property type="evidence" value="ECO:0007669"/>
    <property type="project" value="UniProtKB-KW"/>
</dbReference>
<evidence type="ECO:0000256" key="1">
    <source>
        <dbReference type="ARBA" id="ARBA00004496"/>
    </source>
</evidence>
<keyword evidence="7 10" id="KW-0030">Aminoacyl-tRNA synthetase</keyword>
<keyword evidence="5" id="KW-0067">ATP-binding</keyword>
<dbReference type="PANTHER" id="PTHR10745">
    <property type="entry name" value="GLYCYL-TRNA SYNTHETASE/DNA POLYMERASE SUBUNIT GAMMA-2"/>
    <property type="match status" value="1"/>
</dbReference>
<keyword evidence="11" id="KW-1185">Reference proteome</keyword>
<dbReference type="PRINTS" id="PR01043">
    <property type="entry name" value="TRNASYNTHGLY"/>
</dbReference>
<dbReference type="InterPro" id="IPR004154">
    <property type="entry name" value="Anticodon-bd"/>
</dbReference>
<feature type="transmembrane region" description="Helical" evidence="8">
    <location>
        <begin position="6"/>
        <end position="23"/>
    </location>
</feature>
<dbReference type="Proteomes" id="UP000054383">
    <property type="component" value="Unassembled WGS sequence"/>
</dbReference>
<name>A0A0U1LUR9_TALIS</name>
<comment type="subcellular location">
    <subcellularLocation>
        <location evidence="1">Cytoplasm</location>
    </subcellularLocation>
</comment>
<dbReference type="Gene3D" id="3.30.720.200">
    <property type="match status" value="1"/>
</dbReference>
<keyword evidence="4" id="KW-0547">Nucleotide-binding</keyword>
<dbReference type="NCBIfam" id="TIGR00389">
    <property type="entry name" value="glyS_dimeric"/>
    <property type="match status" value="1"/>
</dbReference>
<dbReference type="SUPFAM" id="SSF52954">
    <property type="entry name" value="Class II aaRS ABD-related"/>
    <property type="match status" value="1"/>
</dbReference>
<dbReference type="STRING" id="28573.A0A0U1LUR9"/>
<dbReference type="InterPro" id="IPR002315">
    <property type="entry name" value="tRNA-synt_gly"/>
</dbReference>
<sequence>MVDNETLGYFLGRIYLFLLYIGVDKNKLRFRQHMANEMAHYAADCWDAELLTSYGWIECVGCADRSAYDLTVHSKKTGAPLVVREPRLEPSRIEEWQVDINKAKFGPTFRKDAKLVETALQALGQTQREELSEVLKENGHITIQVHGILPDDKVDVSKELVSFEKRTVVQNTRDYTPNVIEPSFGIGRILYSLLEHVYWNRPDDVARGVLSLPLSVAPTKVLIVPLSNQQTFVPVIRRVSQRLRQFGISCRVDDSGASIGKRYARNDELGIPLGITIGFDTIKDDSITLRERDSTKQVRASVSDIVQSVKSLVDNQEVWDDVFKRLPEFISQGGDD</sequence>
<dbReference type="SUPFAM" id="SSF55681">
    <property type="entry name" value="Class II aaRS and biotin synthetases"/>
    <property type="match status" value="1"/>
</dbReference>
<feature type="domain" description="Anticodon-binding" evidence="9">
    <location>
        <begin position="220"/>
        <end position="311"/>
    </location>
</feature>
<keyword evidence="6" id="KW-0648">Protein biosynthesis</keyword>
<dbReference type="OMA" id="NGHITIQ"/>
<organism evidence="10 11">
    <name type="scientific">Talaromyces islandicus</name>
    <name type="common">Penicillium islandicum</name>
    <dbReference type="NCBI Taxonomy" id="28573"/>
    <lineage>
        <taxon>Eukaryota</taxon>
        <taxon>Fungi</taxon>
        <taxon>Dikarya</taxon>
        <taxon>Ascomycota</taxon>
        <taxon>Pezizomycotina</taxon>
        <taxon>Eurotiomycetes</taxon>
        <taxon>Eurotiomycetidae</taxon>
        <taxon>Eurotiales</taxon>
        <taxon>Trichocomaceae</taxon>
        <taxon>Talaromyces</taxon>
        <taxon>Talaromyces sect. Islandici</taxon>
    </lineage>
</organism>
<dbReference type="FunFam" id="3.30.930.10:FF:000158">
    <property type="entry name" value="Glycyl-tRNA synthetase"/>
    <property type="match status" value="1"/>
</dbReference>
<dbReference type="InterPro" id="IPR027031">
    <property type="entry name" value="Gly-tRNA_synthase/POLG2"/>
</dbReference>
<evidence type="ECO:0000313" key="10">
    <source>
        <dbReference type="EMBL" id="CRG87154.1"/>
    </source>
</evidence>
<evidence type="ECO:0000259" key="9">
    <source>
        <dbReference type="Pfam" id="PF03129"/>
    </source>
</evidence>
<keyword evidence="3" id="KW-0436">Ligase</keyword>
<dbReference type="FunFam" id="3.30.720.200:FF:000001">
    <property type="entry name" value="Glycine--tRNA ligase 2"/>
    <property type="match status" value="1"/>
</dbReference>
<dbReference type="InterPro" id="IPR036621">
    <property type="entry name" value="Anticodon-bd_dom_sf"/>
</dbReference>
<evidence type="ECO:0000313" key="11">
    <source>
        <dbReference type="Proteomes" id="UP000054383"/>
    </source>
</evidence>
<dbReference type="GO" id="GO:0005739">
    <property type="term" value="C:mitochondrion"/>
    <property type="evidence" value="ECO:0007669"/>
    <property type="project" value="TreeGrafter"/>
</dbReference>
<dbReference type="PANTHER" id="PTHR10745:SF0">
    <property type="entry name" value="GLYCINE--TRNA LIGASE"/>
    <property type="match status" value="1"/>
</dbReference>
<evidence type="ECO:0000256" key="4">
    <source>
        <dbReference type="ARBA" id="ARBA00022741"/>
    </source>
</evidence>
<keyword evidence="8" id="KW-0812">Transmembrane</keyword>
<dbReference type="GO" id="GO:0004820">
    <property type="term" value="F:glycine-tRNA ligase activity"/>
    <property type="evidence" value="ECO:0007669"/>
    <property type="project" value="InterPro"/>
</dbReference>